<organism evidence="3 4">
    <name type="scientific">Deinococcus cavernae</name>
    <dbReference type="NCBI Taxonomy" id="2320857"/>
    <lineage>
        <taxon>Bacteria</taxon>
        <taxon>Thermotogati</taxon>
        <taxon>Deinococcota</taxon>
        <taxon>Deinococci</taxon>
        <taxon>Deinococcales</taxon>
        <taxon>Deinococcaceae</taxon>
        <taxon>Deinococcus</taxon>
    </lineage>
</organism>
<dbReference type="OrthoDB" id="9805360at2"/>
<reference evidence="3 4" key="1">
    <citation type="submission" date="2018-09" db="EMBL/GenBank/DDBJ databases">
        <authorList>
            <person name="Zhu H."/>
        </authorList>
    </citation>
    <scope>NUCLEOTIDE SEQUENCE [LARGE SCALE GENOMIC DNA]</scope>
    <source>
        <strain evidence="3 4">K2S05-167</strain>
    </source>
</reference>
<dbReference type="InterPro" id="IPR034904">
    <property type="entry name" value="FSCA_dom_sf"/>
</dbReference>
<protein>
    <submittedName>
        <fullName evidence="3">Metal-sulfur cluster assembly factor</fullName>
    </submittedName>
</protein>
<dbReference type="PANTHER" id="PTHR42831">
    <property type="entry name" value="FE-S PROTEIN MATURATION AUXILIARY FACTOR YITW"/>
    <property type="match status" value="1"/>
</dbReference>
<name>A0A418VAY6_9DEIO</name>
<feature type="compositionally biased region" description="Basic residues" evidence="1">
    <location>
        <begin position="9"/>
        <end position="20"/>
    </location>
</feature>
<dbReference type="PANTHER" id="PTHR42831:SF1">
    <property type="entry name" value="FE-S PROTEIN MATURATION AUXILIARY FACTOR YITW"/>
    <property type="match status" value="1"/>
</dbReference>
<dbReference type="AlphaFoldDB" id="A0A418VAY6"/>
<proteinExistence type="predicted"/>
<dbReference type="Gene3D" id="3.30.300.130">
    <property type="entry name" value="Fe-S cluster assembly (FSCA)"/>
    <property type="match status" value="1"/>
</dbReference>
<accession>A0A418VAY6</accession>
<evidence type="ECO:0000256" key="1">
    <source>
        <dbReference type="SAM" id="MobiDB-lite"/>
    </source>
</evidence>
<feature type="compositionally biased region" description="Basic and acidic residues" evidence="1">
    <location>
        <begin position="21"/>
        <end position="32"/>
    </location>
</feature>
<feature type="region of interest" description="Disordered" evidence="1">
    <location>
        <begin position="1"/>
        <end position="57"/>
    </location>
</feature>
<gene>
    <name evidence="3" type="ORF">D3875_18775</name>
</gene>
<dbReference type="InterPro" id="IPR052339">
    <property type="entry name" value="Fe-S_Maturation_MIP18"/>
</dbReference>
<dbReference type="SUPFAM" id="SSF117916">
    <property type="entry name" value="Fe-S cluster assembly (FSCA) domain-like"/>
    <property type="match status" value="1"/>
</dbReference>
<sequence length="164" mass="18113">MPQWCPQRPCRRIPAAKRIRGRDQPGGRHAGLERSGPARGGRGRMTQPEQTGTPAELNGALPTREQVLEALKVVKDPEIPVNVVDLGLIYDVDVQDTGLVDITMTLTSVGCPVQDLIRADAEMAVSRLEGVNEVNVEFVWVPPWGPDKMTEDGKRQMRMFGFNV</sequence>
<keyword evidence="4" id="KW-1185">Reference proteome</keyword>
<dbReference type="InterPro" id="IPR002744">
    <property type="entry name" value="MIP18-like"/>
</dbReference>
<evidence type="ECO:0000313" key="4">
    <source>
        <dbReference type="Proteomes" id="UP000286287"/>
    </source>
</evidence>
<dbReference type="Pfam" id="PF01883">
    <property type="entry name" value="FeS_assembly_P"/>
    <property type="match status" value="1"/>
</dbReference>
<evidence type="ECO:0000313" key="3">
    <source>
        <dbReference type="EMBL" id="RJF73294.1"/>
    </source>
</evidence>
<dbReference type="Proteomes" id="UP000286287">
    <property type="component" value="Unassembled WGS sequence"/>
</dbReference>
<evidence type="ECO:0000259" key="2">
    <source>
        <dbReference type="Pfam" id="PF01883"/>
    </source>
</evidence>
<feature type="domain" description="MIP18 family-like" evidence="2">
    <location>
        <begin position="64"/>
        <end position="136"/>
    </location>
</feature>
<dbReference type="EMBL" id="QYUJ01000014">
    <property type="protein sequence ID" value="RJF73294.1"/>
    <property type="molecule type" value="Genomic_DNA"/>
</dbReference>
<comment type="caution">
    <text evidence="3">The sequence shown here is derived from an EMBL/GenBank/DDBJ whole genome shotgun (WGS) entry which is preliminary data.</text>
</comment>